<dbReference type="Proteomes" id="UP001430953">
    <property type="component" value="Unassembled WGS sequence"/>
</dbReference>
<organism evidence="3 4">
    <name type="scientific">Cardiocondyla obscurior</name>
    <dbReference type="NCBI Taxonomy" id="286306"/>
    <lineage>
        <taxon>Eukaryota</taxon>
        <taxon>Metazoa</taxon>
        <taxon>Ecdysozoa</taxon>
        <taxon>Arthropoda</taxon>
        <taxon>Hexapoda</taxon>
        <taxon>Insecta</taxon>
        <taxon>Pterygota</taxon>
        <taxon>Neoptera</taxon>
        <taxon>Endopterygota</taxon>
        <taxon>Hymenoptera</taxon>
        <taxon>Apocrita</taxon>
        <taxon>Aculeata</taxon>
        <taxon>Formicoidea</taxon>
        <taxon>Formicidae</taxon>
        <taxon>Myrmicinae</taxon>
        <taxon>Cardiocondyla</taxon>
    </lineage>
</organism>
<reference evidence="3 4" key="1">
    <citation type="submission" date="2023-03" db="EMBL/GenBank/DDBJ databases">
        <title>High recombination rates correlate with genetic variation in Cardiocondyla obscurior ants.</title>
        <authorList>
            <person name="Errbii M."/>
        </authorList>
    </citation>
    <scope>NUCLEOTIDE SEQUENCE [LARGE SCALE GENOMIC DNA]</scope>
    <source>
        <strain evidence="3">Alpha-2009</strain>
        <tissue evidence="3">Whole body</tissue>
    </source>
</reference>
<feature type="compositionally biased region" description="Basic and acidic residues" evidence="1">
    <location>
        <begin position="1"/>
        <end position="33"/>
    </location>
</feature>
<feature type="compositionally biased region" description="Basic and acidic residues" evidence="1">
    <location>
        <begin position="42"/>
        <end position="56"/>
    </location>
</feature>
<evidence type="ECO:0000256" key="1">
    <source>
        <dbReference type="SAM" id="MobiDB-lite"/>
    </source>
</evidence>
<sequence>MSTTRKDEQEKERKQEEDKRKKKEKNREEEEKIRKRQKDKKRREEEEERGRSEKRSRSASNVIKNTLIVFERTPRGVNRTLLKTTKFFTFFFLFLKFFLFLSLSSSRSSRLFRFLSCLFHIKFFKYGEHINREIILFFNNIMLLYIYKYFTLLLCDLRSRVFQA</sequence>
<feature type="transmembrane region" description="Helical" evidence="2">
    <location>
        <begin position="87"/>
        <end position="105"/>
    </location>
</feature>
<feature type="transmembrane region" description="Helical" evidence="2">
    <location>
        <begin position="134"/>
        <end position="155"/>
    </location>
</feature>
<keyword evidence="4" id="KW-1185">Reference proteome</keyword>
<dbReference type="AlphaFoldDB" id="A0AAW2FFT5"/>
<keyword evidence="2" id="KW-0472">Membrane</keyword>
<name>A0AAW2FFT5_9HYME</name>
<keyword evidence="2" id="KW-1133">Transmembrane helix</keyword>
<protein>
    <submittedName>
        <fullName evidence="3">Uncharacterized protein</fullName>
    </submittedName>
</protein>
<evidence type="ECO:0000313" key="3">
    <source>
        <dbReference type="EMBL" id="KAL0114834.1"/>
    </source>
</evidence>
<gene>
    <name evidence="3" type="ORF">PUN28_011879</name>
</gene>
<proteinExistence type="predicted"/>
<feature type="region of interest" description="Disordered" evidence="1">
    <location>
        <begin position="1"/>
        <end position="58"/>
    </location>
</feature>
<evidence type="ECO:0000313" key="4">
    <source>
        <dbReference type="Proteomes" id="UP001430953"/>
    </source>
</evidence>
<accession>A0AAW2FFT5</accession>
<comment type="caution">
    <text evidence="3">The sequence shown here is derived from an EMBL/GenBank/DDBJ whole genome shotgun (WGS) entry which is preliminary data.</text>
</comment>
<keyword evidence="2" id="KW-0812">Transmembrane</keyword>
<dbReference type="EMBL" id="JADYXP020000011">
    <property type="protein sequence ID" value="KAL0114834.1"/>
    <property type="molecule type" value="Genomic_DNA"/>
</dbReference>
<evidence type="ECO:0000256" key="2">
    <source>
        <dbReference type="SAM" id="Phobius"/>
    </source>
</evidence>